<sequence>ESVVFLKNRAKVEEEYSRSLQKVVLNTLKTMDRTHARDNSHQATWQRLVEVHETMAANRMKFSITLSEMSDDLSSYVKEKEKIRRQLKETEMRYQKSIEDIEAALDKASSQNCTGRMLCQSARKR</sequence>
<keyword evidence="2" id="KW-1185">Reference proteome</keyword>
<protein>
    <submittedName>
        <fullName evidence="1">Rho GTPase-activating protein</fullName>
    </submittedName>
</protein>
<proteinExistence type="predicted"/>
<feature type="non-terminal residue" evidence="1">
    <location>
        <position position="1"/>
    </location>
</feature>
<comment type="caution">
    <text evidence="1">The sequence shown here is derived from an EMBL/GenBank/DDBJ whole genome shotgun (WGS) entry which is preliminary data.</text>
</comment>
<accession>A0ACC1IZ64</accession>
<organism evidence="1 2">
    <name type="scientific">Linderina macrospora</name>
    <dbReference type="NCBI Taxonomy" id="4868"/>
    <lineage>
        <taxon>Eukaryota</taxon>
        <taxon>Fungi</taxon>
        <taxon>Fungi incertae sedis</taxon>
        <taxon>Zoopagomycota</taxon>
        <taxon>Kickxellomycotina</taxon>
        <taxon>Kickxellomycetes</taxon>
        <taxon>Kickxellales</taxon>
        <taxon>Kickxellaceae</taxon>
        <taxon>Linderina</taxon>
    </lineage>
</organism>
<evidence type="ECO:0000313" key="2">
    <source>
        <dbReference type="Proteomes" id="UP001150603"/>
    </source>
</evidence>
<evidence type="ECO:0000313" key="1">
    <source>
        <dbReference type="EMBL" id="KAJ1931489.1"/>
    </source>
</evidence>
<gene>
    <name evidence="1" type="primary">RGD1_2</name>
    <name evidence="1" type="ORF">FBU59_006692</name>
</gene>
<name>A0ACC1IZ64_9FUNG</name>
<reference evidence="1" key="1">
    <citation type="submission" date="2022-07" db="EMBL/GenBank/DDBJ databases">
        <title>Phylogenomic reconstructions and comparative analyses of Kickxellomycotina fungi.</title>
        <authorList>
            <person name="Reynolds N.K."/>
            <person name="Stajich J.E."/>
            <person name="Barry K."/>
            <person name="Grigoriev I.V."/>
            <person name="Crous P."/>
            <person name="Smith M.E."/>
        </authorList>
    </citation>
    <scope>NUCLEOTIDE SEQUENCE</scope>
    <source>
        <strain evidence="1">NRRL 5244</strain>
    </source>
</reference>
<dbReference type="EMBL" id="JANBPW010005981">
    <property type="protein sequence ID" value="KAJ1931489.1"/>
    <property type="molecule type" value="Genomic_DNA"/>
</dbReference>
<dbReference type="Proteomes" id="UP001150603">
    <property type="component" value="Unassembled WGS sequence"/>
</dbReference>